<dbReference type="EMBL" id="JH930470">
    <property type="protein sequence ID" value="EKM58347.1"/>
    <property type="molecule type" value="Genomic_DNA"/>
</dbReference>
<dbReference type="InParanoid" id="K5X686"/>
<dbReference type="RefSeq" id="XP_007392765.1">
    <property type="nucleotide sequence ID" value="XM_007392703.1"/>
</dbReference>
<name>K5X686_PHACS</name>
<proteinExistence type="predicted"/>
<protein>
    <submittedName>
        <fullName evidence="1">Uncharacterized protein</fullName>
    </submittedName>
</protein>
<dbReference type="Proteomes" id="UP000008370">
    <property type="component" value="Unassembled WGS sequence"/>
</dbReference>
<organism evidence="1 2">
    <name type="scientific">Phanerochaete carnosa (strain HHB-10118-sp)</name>
    <name type="common">White-rot fungus</name>
    <name type="synonym">Peniophora carnosa</name>
    <dbReference type="NCBI Taxonomy" id="650164"/>
    <lineage>
        <taxon>Eukaryota</taxon>
        <taxon>Fungi</taxon>
        <taxon>Dikarya</taxon>
        <taxon>Basidiomycota</taxon>
        <taxon>Agaricomycotina</taxon>
        <taxon>Agaricomycetes</taxon>
        <taxon>Polyporales</taxon>
        <taxon>Phanerochaetaceae</taxon>
        <taxon>Phanerochaete</taxon>
    </lineage>
</organism>
<dbReference type="OrthoDB" id="2735833at2759"/>
<dbReference type="HOGENOM" id="CLU_2729238_0_0_1"/>
<dbReference type="AlphaFoldDB" id="K5X686"/>
<dbReference type="GeneID" id="18920063"/>
<feature type="non-terminal residue" evidence="1">
    <location>
        <position position="1"/>
    </location>
</feature>
<keyword evidence="2" id="KW-1185">Reference proteome</keyword>
<evidence type="ECO:0000313" key="1">
    <source>
        <dbReference type="EMBL" id="EKM58347.1"/>
    </source>
</evidence>
<sequence length="72" mass="8113">SNIVAKTGVTIQTYRNLVHKTHSESKTLLDIGVLRFPDIGNPHFKLYYIKLEAWAQCRHFVGVQEDSNGISG</sequence>
<feature type="non-terminal residue" evidence="1">
    <location>
        <position position="72"/>
    </location>
</feature>
<evidence type="ECO:0000313" key="2">
    <source>
        <dbReference type="Proteomes" id="UP000008370"/>
    </source>
</evidence>
<dbReference type="KEGG" id="pco:PHACADRAFT_56595"/>
<gene>
    <name evidence="1" type="ORF">PHACADRAFT_56595</name>
</gene>
<accession>K5X686</accession>
<reference evidence="1 2" key="1">
    <citation type="journal article" date="2012" name="BMC Genomics">
        <title>Comparative genomics of the white-rot fungi, Phanerochaete carnosa and P. chrysosporium, to elucidate the genetic basis of the distinct wood types they colonize.</title>
        <authorList>
            <person name="Suzuki H."/>
            <person name="MacDonald J."/>
            <person name="Syed K."/>
            <person name="Salamov A."/>
            <person name="Hori C."/>
            <person name="Aerts A."/>
            <person name="Henrissat B."/>
            <person name="Wiebenga A."/>
            <person name="vanKuyk P.A."/>
            <person name="Barry K."/>
            <person name="Lindquist E."/>
            <person name="LaButti K."/>
            <person name="Lapidus A."/>
            <person name="Lucas S."/>
            <person name="Coutinho P."/>
            <person name="Gong Y."/>
            <person name="Samejima M."/>
            <person name="Mahadevan R."/>
            <person name="Abou-Zaid M."/>
            <person name="de Vries R.P."/>
            <person name="Igarashi K."/>
            <person name="Yadav J.S."/>
            <person name="Grigoriev I.V."/>
            <person name="Master E.R."/>
        </authorList>
    </citation>
    <scope>NUCLEOTIDE SEQUENCE [LARGE SCALE GENOMIC DNA]</scope>
    <source>
        <strain evidence="1 2">HHB-10118-sp</strain>
    </source>
</reference>